<gene>
    <name evidence="6" type="ORF">SAMN05428963_104204</name>
</gene>
<evidence type="ECO:0000313" key="7">
    <source>
        <dbReference type="Proteomes" id="UP000190135"/>
    </source>
</evidence>
<name>A0A1T4PW70_9HYPH</name>
<keyword evidence="6" id="KW-0808">Transferase</keyword>
<evidence type="ECO:0000256" key="3">
    <source>
        <dbReference type="ARBA" id="ARBA00022989"/>
    </source>
</evidence>
<evidence type="ECO:0000256" key="1">
    <source>
        <dbReference type="ARBA" id="ARBA00004127"/>
    </source>
</evidence>
<dbReference type="GO" id="GO:0008168">
    <property type="term" value="F:methyltransferase activity"/>
    <property type="evidence" value="ECO:0007669"/>
    <property type="project" value="UniProtKB-KW"/>
</dbReference>
<dbReference type="Proteomes" id="UP000190135">
    <property type="component" value="Unassembled WGS sequence"/>
</dbReference>
<dbReference type="RefSeq" id="WP_165690808.1">
    <property type="nucleotide sequence ID" value="NZ_FUXL01000004.1"/>
</dbReference>
<dbReference type="Pfam" id="PF04191">
    <property type="entry name" value="PEMT"/>
    <property type="match status" value="1"/>
</dbReference>
<dbReference type="Gene3D" id="1.20.120.1630">
    <property type="match status" value="1"/>
</dbReference>
<dbReference type="GO" id="GO:0012505">
    <property type="term" value="C:endomembrane system"/>
    <property type="evidence" value="ECO:0007669"/>
    <property type="project" value="UniProtKB-SubCell"/>
</dbReference>
<keyword evidence="6" id="KW-0489">Methyltransferase</keyword>
<accession>A0A1T4PW70</accession>
<organism evidence="6 7">
    <name type="scientific">Consotaella salsifontis</name>
    <dbReference type="NCBI Taxonomy" id="1365950"/>
    <lineage>
        <taxon>Bacteria</taxon>
        <taxon>Pseudomonadati</taxon>
        <taxon>Pseudomonadota</taxon>
        <taxon>Alphaproteobacteria</taxon>
        <taxon>Hyphomicrobiales</taxon>
        <taxon>Aurantimonadaceae</taxon>
        <taxon>Consotaella</taxon>
    </lineage>
</organism>
<evidence type="ECO:0000256" key="2">
    <source>
        <dbReference type="ARBA" id="ARBA00022692"/>
    </source>
</evidence>
<proteinExistence type="predicted"/>
<dbReference type="GO" id="GO:0032259">
    <property type="term" value="P:methylation"/>
    <property type="evidence" value="ECO:0007669"/>
    <property type="project" value="UniProtKB-KW"/>
</dbReference>
<dbReference type="STRING" id="1365950.SAMN05428963_104204"/>
<keyword evidence="3 5" id="KW-1133">Transmembrane helix</keyword>
<dbReference type="InterPro" id="IPR007318">
    <property type="entry name" value="Phopholipid_MeTrfase"/>
</dbReference>
<dbReference type="AlphaFoldDB" id="A0A1T4PW70"/>
<comment type="subcellular location">
    <subcellularLocation>
        <location evidence="1">Endomembrane system</location>
        <topology evidence="1">Multi-pass membrane protein</topology>
    </subcellularLocation>
</comment>
<feature type="transmembrane region" description="Helical" evidence="5">
    <location>
        <begin position="94"/>
        <end position="116"/>
    </location>
</feature>
<keyword evidence="4 5" id="KW-0472">Membrane</keyword>
<sequence length="179" mass="19400">MMRRRKRASRAKAEARSALIVGALVAALPVTAVMLRALGLPFDLAIPRWGGLLGLVAVSAGGGLLGTCFLLFLLQRDGMPAPTGPQGAIEAGGLYRYSRNPAMLGFCLALVGWTLFRRAPDALALALCVCCLAHVVVIWEERQLRRRFGPSFDDYCGQVPRWFPRPTIALRKPASSPLE</sequence>
<keyword evidence="2 5" id="KW-0812">Transmembrane</keyword>
<keyword evidence="7" id="KW-1185">Reference proteome</keyword>
<protein>
    <submittedName>
        <fullName evidence="6">Protein-S-isoprenylcysteine O-methyltransferase Ste14</fullName>
    </submittedName>
</protein>
<feature type="transmembrane region" description="Helical" evidence="5">
    <location>
        <begin position="48"/>
        <end position="74"/>
    </location>
</feature>
<dbReference type="EMBL" id="FUXL01000004">
    <property type="protein sequence ID" value="SJZ95800.1"/>
    <property type="molecule type" value="Genomic_DNA"/>
</dbReference>
<evidence type="ECO:0000256" key="4">
    <source>
        <dbReference type="ARBA" id="ARBA00023136"/>
    </source>
</evidence>
<reference evidence="6 7" key="1">
    <citation type="submission" date="2017-02" db="EMBL/GenBank/DDBJ databases">
        <authorList>
            <person name="Peterson S.W."/>
        </authorList>
    </citation>
    <scope>NUCLEOTIDE SEQUENCE [LARGE SCALE GENOMIC DNA]</scope>
    <source>
        <strain evidence="6 7">USBA 369</strain>
    </source>
</reference>
<evidence type="ECO:0000313" key="6">
    <source>
        <dbReference type="EMBL" id="SJZ95800.1"/>
    </source>
</evidence>
<feature type="transmembrane region" description="Helical" evidence="5">
    <location>
        <begin position="122"/>
        <end position="139"/>
    </location>
</feature>
<evidence type="ECO:0000256" key="5">
    <source>
        <dbReference type="SAM" id="Phobius"/>
    </source>
</evidence>